<reference evidence="1 2" key="1">
    <citation type="submission" date="2019-03" db="EMBL/GenBank/DDBJ databases">
        <title>Genomic Encyclopedia of Type Strains, Phase IV (KMG-IV): sequencing the most valuable type-strain genomes for metagenomic binning, comparative biology and taxonomic classification.</title>
        <authorList>
            <person name="Goeker M."/>
        </authorList>
    </citation>
    <scope>NUCLEOTIDE SEQUENCE [LARGE SCALE GENOMIC DNA]</scope>
    <source>
        <strain evidence="1 2">DSM 45361</strain>
    </source>
</reference>
<keyword evidence="2" id="KW-1185">Reference proteome</keyword>
<organism evidence="1 2">
    <name type="scientific">Labedaea rhizosphaerae</name>
    <dbReference type="NCBI Taxonomy" id="598644"/>
    <lineage>
        <taxon>Bacteria</taxon>
        <taxon>Bacillati</taxon>
        <taxon>Actinomycetota</taxon>
        <taxon>Actinomycetes</taxon>
        <taxon>Pseudonocardiales</taxon>
        <taxon>Pseudonocardiaceae</taxon>
        <taxon>Labedaea</taxon>
    </lineage>
</organism>
<sequence length="75" mass="8371">MVEDDGPLVKTMSALDGLAAAVRDDQPSQYREALARARSLGCTAEQIIDAYQWGQRLRWRSEPVSFDQEGRTDGD</sequence>
<dbReference type="Proteomes" id="UP000295444">
    <property type="component" value="Unassembled WGS sequence"/>
</dbReference>
<dbReference type="EMBL" id="SNXZ01000002">
    <property type="protein sequence ID" value="TDQ01263.1"/>
    <property type="molecule type" value="Genomic_DNA"/>
</dbReference>
<evidence type="ECO:0000313" key="1">
    <source>
        <dbReference type="EMBL" id="TDQ01263.1"/>
    </source>
</evidence>
<protein>
    <submittedName>
        <fullName evidence="1">Uncharacterized protein</fullName>
    </submittedName>
</protein>
<accession>A0A4R6SHZ1</accession>
<comment type="caution">
    <text evidence="1">The sequence shown here is derived from an EMBL/GenBank/DDBJ whole genome shotgun (WGS) entry which is preliminary data.</text>
</comment>
<dbReference type="RefSeq" id="WP_133849860.1">
    <property type="nucleotide sequence ID" value="NZ_SNXZ01000002.1"/>
</dbReference>
<dbReference type="AlphaFoldDB" id="A0A4R6SHZ1"/>
<evidence type="ECO:0000313" key="2">
    <source>
        <dbReference type="Proteomes" id="UP000295444"/>
    </source>
</evidence>
<proteinExistence type="predicted"/>
<name>A0A4R6SHZ1_LABRH</name>
<gene>
    <name evidence="1" type="ORF">EV186_1021131</name>
</gene>